<name>A0ABD3CNW8_9LAMI</name>
<dbReference type="PANTHER" id="PTHR48238:SF1">
    <property type="entry name" value="(RAPE) HYPOTHETICAL PROTEIN"/>
    <property type="match status" value="1"/>
</dbReference>
<protein>
    <submittedName>
        <fullName evidence="1">Uncharacterized protein</fullName>
    </submittedName>
</protein>
<dbReference type="PANTHER" id="PTHR48238">
    <property type="entry name" value="BNACNNG09570D PROTEIN"/>
    <property type="match status" value="1"/>
</dbReference>
<dbReference type="AlphaFoldDB" id="A0ABD3CNW8"/>
<reference evidence="2" key="1">
    <citation type="journal article" date="2024" name="IScience">
        <title>Strigolactones Initiate the Formation of Haustorium-like Structures in Castilleja.</title>
        <authorList>
            <person name="Buerger M."/>
            <person name="Peterson D."/>
            <person name="Chory J."/>
        </authorList>
    </citation>
    <scope>NUCLEOTIDE SEQUENCE [LARGE SCALE GENOMIC DNA]</scope>
</reference>
<dbReference type="Proteomes" id="UP001632038">
    <property type="component" value="Unassembled WGS sequence"/>
</dbReference>
<dbReference type="EMBL" id="JAVIJP010000032">
    <property type="protein sequence ID" value="KAL3631650.1"/>
    <property type="molecule type" value="Genomic_DNA"/>
</dbReference>
<comment type="caution">
    <text evidence="1">The sequence shown here is derived from an EMBL/GenBank/DDBJ whole genome shotgun (WGS) entry which is preliminary data.</text>
</comment>
<evidence type="ECO:0000313" key="2">
    <source>
        <dbReference type="Proteomes" id="UP001632038"/>
    </source>
</evidence>
<accession>A0ABD3CNW8</accession>
<proteinExistence type="predicted"/>
<keyword evidence="2" id="KW-1185">Reference proteome</keyword>
<evidence type="ECO:0000313" key="1">
    <source>
        <dbReference type="EMBL" id="KAL3631650.1"/>
    </source>
</evidence>
<organism evidence="1 2">
    <name type="scientific">Castilleja foliolosa</name>
    <dbReference type="NCBI Taxonomy" id="1961234"/>
    <lineage>
        <taxon>Eukaryota</taxon>
        <taxon>Viridiplantae</taxon>
        <taxon>Streptophyta</taxon>
        <taxon>Embryophyta</taxon>
        <taxon>Tracheophyta</taxon>
        <taxon>Spermatophyta</taxon>
        <taxon>Magnoliopsida</taxon>
        <taxon>eudicotyledons</taxon>
        <taxon>Gunneridae</taxon>
        <taxon>Pentapetalae</taxon>
        <taxon>asterids</taxon>
        <taxon>lamiids</taxon>
        <taxon>Lamiales</taxon>
        <taxon>Orobanchaceae</taxon>
        <taxon>Pedicularideae</taxon>
        <taxon>Castillejinae</taxon>
        <taxon>Castilleja</taxon>
    </lineage>
</organism>
<sequence length="109" mass="11978">MLGRVRPSSSSPEQLEMEIPSSKIIKHDSLSIYESTLLKLKQGSRCNPSYNSEDSAKMDANCTMGADSPRNDMIADADCSSTDSISQYTISLKEEGSKNMSILDFFSKV</sequence>
<gene>
    <name evidence="1" type="ORF">CASFOL_024634</name>
</gene>